<accession>A0A3S8X7N6</accession>
<protein>
    <submittedName>
        <fullName evidence="9">Cytochrome P450 71D443-like protein</fullName>
    </submittedName>
</protein>
<dbReference type="InterPro" id="IPR036396">
    <property type="entry name" value="Cyt_P450_sf"/>
</dbReference>
<feature type="binding site" description="axial binding residue" evidence="7">
    <location>
        <position position="448"/>
    </location>
    <ligand>
        <name>heme</name>
        <dbReference type="ChEBI" id="CHEBI:30413"/>
    </ligand>
    <ligandPart>
        <name>Fe</name>
        <dbReference type="ChEBI" id="CHEBI:18248"/>
    </ligandPart>
</feature>
<dbReference type="EMBL" id="MH107808">
    <property type="protein sequence ID" value="AZM65456.1"/>
    <property type="molecule type" value="mRNA"/>
</dbReference>
<comment type="similarity">
    <text evidence="1 8">Belongs to the cytochrome P450 family.</text>
</comment>
<evidence type="ECO:0000256" key="8">
    <source>
        <dbReference type="RuleBase" id="RU000461"/>
    </source>
</evidence>
<evidence type="ECO:0000313" key="9">
    <source>
        <dbReference type="EMBL" id="AZM65456.1"/>
    </source>
</evidence>
<evidence type="ECO:0000256" key="4">
    <source>
        <dbReference type="ARBA" id="ARBA00023002"/>
    </source>
</evidence>
<name>A0A3S8X7N6_SESPO</name>
<evidence type="ECO:0000256" key="7">
    <source>
        <dbReference type="PIRSR" id="PIRSR602401-1"/>
    </source>
</evidence>
<keyword evidence="6 8" id="KW-0503">Monooxygenase</keyword>
<dbReference type="Gene3D" id="1.10.630.10">
    <property type="entry name" value="Cytochrome P450"/>
    <property type="match status" value="1"/>
</dbReference>
<dbReference type="GO" id="GO:0016705">
    <property type="term" value="F:oxidoreductase activity, acting on paired donors, with incorporation or reduction of molecular oxygen"/>
    <property type="evidence" value="ECO:0007669"/>
    <property type="project" value="InterPro"/>
</dbReference>
<dbReference type="InterPro" id="IPR017972">
    <property type="entry name" value="Cyt_P450_CS"/>
</dbReference>
<evidence type="ECO:0000256" key="6">
    <source>
        <dbReference type="ARBA" id="ARBA00023033"/>
    </source>
</evidence>
<dbReference type="AlphaFoldDB" id="A0A3S8X7N6"/>
<dbReference type="SUPFAM" id="SSF48264">
    <property type="entry name" value="Cytochrome P450"/>
    <property type="match status" value="1"/>
</dbReference>
<dbReference type="Pfam" id="PF00067">
    <property type="entry name" value="p450"/>
    <property type="match status" value="1"/>
</dbReference>
<evidence type="ECO:0000256" key="2">
    <source>
        <dbReference type="ARBA" id="ARBA00022617"/>
    </source>
</evidence>
<evidence type="ECO:0000256" key="1">
    <source>
        <dbReference type="ARBA" id="ARBA00010617"/>
    </source>
</evidence>
<dbReference type="GO" id="GO:0020037">
    <property type="term" value="F:heme binding"/>
    <property type="evidence" value="ECO:0007669"/>
    <property type="project" value="InterPro"/>
</dbReference>
<keyword evidence="5 7" id="KW-0408">Iron</keyword>
<dbReference type="PRINTS" id="PR00385">
    <property type="entry name" value="P450"/>
</dbReference>
<keyword evidence="2 7" id="KW-0349">Heme</keyword>
<reference evidence="9" key="1">
    <citation type="submission" date="2018-03" db="EMBL/GenBank/DDBJ databases">
        <title>Cloning and expression analysis of CYP71D443 like P450 cytochrome from Sesuvium portulacastrum.</title>
        <authorList>
            <person name="Kapare V.Mohan."/>
            <person name="Satdive R."/>
            <person name="Fulzele D.P."/>
            <person name="Barvkar V.T."/>
            <person name="Malpathak N.P."/>
        </authorList>
    </citation>
    <scope>NUCLEOTIDE SEQUENCE</scope>
</reference>
<dbReference type="PROSITE" id="PS00086">
    <property type="entry name" value="CYTOCHROME_P450"/>
    <property type="match status" value="1"/>
</dbReference>
<keyword evidence="4 8" id="KW-0560">Oxidoreductase</keyword>
<dbReference type="FunFam" id="1.10.630.10:FF:000043">
    <property type="entry name" value="Cytochrome P450 99A2"/>
    <property type="match status" value="1"/>
</dbReference>
<proteinExistence type="evidence at transcript level"/>
<dbReference type="PANTHER" id="PTHR47955">
    <property type="entry name" value="CYTOCHROME P450 FAMILY 71 PROTEIN"/>
    <property type="match status" value="1"/>
</dbReference>
<sequence>MTLCCSKTSKVMEEKWFGLFTLFLTIILLKLLRAGKGKLPPGPRKLPIIGNLHQLATTAALPHHRLAELARVHGPIMHLRLGESSTVIISSADMAREVLKTHDAVLCSRPSILLGETVFYGRTDIAFAPYGEHWRQVRKISALELFTPKRVLSFRPVREEEVRNLVRSLASEAWSVVNLSKKLFGLAFDITSRLAFSKKGKEQEQFRKLLADISDVGSGFSIGDLYPSIKYLHSITGMKRKLQDLVTRSDKILDPIIDDHISSKKQGKTEEDLVDVLLKFHEDDLYHDDTHFSLTIQNIKAIVLDLFGAGSETASTTVEWAISELLKNPRVMQKAQEEVRQELQGVIEVDETNIEELKYLKLVIKETLRLHPPIPLLLPRESMERCKLNSYEIPPKTRVFINAWAIARDPKYWDDPEMFIPERFQDSSVDYRGNNFELIPFGAGRRICPGIGLGIANLQLTLAMLLYHFDWKLPNHFQAKDLDMDETFGIVSRRKNDLLVIPTIYAFSSFN</sequence>
<dbReference type="GO" id="GO:0005506">
    <property type="term" value="F:iron ion binding"/>
    <property type="evidence" value="ECO:0007669"/>
    <property type="project" value="InterPro"/>
</dbReference>
<evidence type="ECO:0000256" key="3">
    <source>
        <dbReference type="ARBA" id="ARBA00022723"/>
    </source>
</evidence>
<dbReference type="InterPro" id="IPR002401">
    <property type="entry name" value="Cyt_P450_E_grp-I"/>
</dbReference>
<evidence type="ECO:0000256" key="5">
    <source>
        <dbReference type="ARBA" id="ARBA00023004"/>
    </source>
</evidence>
<dbReference type="PRINTS" id="PR00463">
    <property type="entry name" value="EP450I"/>
</dbReference>
<dbReference type="CDD" id="cd11072">
    <property type="entry name" value="CYP71-like"/>
    <property type="match status" value="1"/>
</dbReference>
<organism evidence="9">
    <name type="scientific">Sesuvium portulacastrum</name>
    <name type="common">Shoreline sea purslane</name>
    <name type="synonym">Portulaca portulacastrum</name>
    <dbReference type="NCBI Taxonomy" id="221166"/>
    <lineage>
        <taxon>Eukaryota</taxon>
        <taxon>Viridiplantae</taxon>
        <taxon>Streptophyta</taxon>
        <taxon>Embryophyta</taxon>
        <taxon>Tracheophyta</taxon>
        <taxon>Spermatophyta</taxon>
        <taxon>Magnoliopsida</taxon>
        <taxon>eudicotyledons</taxon>
        <taxon>Gunneridae</taxon>
        <taxon>Pentapetalae</taxon>
        <taxon>Caryophyllales</taxon>
        <taxon>Aizoaceae</taxon>
        <taxon>Sesuvium</taxon>
    </lineage>
</organism>
<comment type="cofactor">
    <cofactor evidence="7">
        <name>heme</name>
        <dbReference type="ChEBI" id="CHEBI:30413"/>
    </cofactor>
</comment>
<keyword evidence="3 7" id="KW-0479">Metal-binding</keyword>
<gene>
    <name evidence="9" type="primary">CYP71D443L</name>
</gene>
<dbReference type="InterPro" id="IPR001128">
    <property type="entry name" value="Cyt_P450"/>
</dbReference>
<dbReference type="GO" id="GO:0004497">
    <property type="term" value="F:monooxygenase activity"/>
    <property type="evidence" value="ECO:0007669"/>
    <property type="project" value="UniProtKB-KW"/>
</dbReference>
<dbReference type="PANTHER" id="PTHR47955:SF8">
    <property type="entry name" value="CYTOCHROME P450 71D11-LIKE"/>
    <property type="match status" value="1"/>
</dbReference>